<dbReference type="RefSeq" id="WP_093855572.1">
    <property type="nucleotide sequence ID" value="NZ_BJVZ01000001.1"/>
</dbReference>
<reference evidence="1 2" key="1">
    <citation type="submission" date="2016-10" db="EMBL/GenBank/DDBJ databases">
        <authorList>
            <person name="de Groot N.N."/>
        </authorList>
    </citation>
    <scope>NUCLEOTIDE SEQUENCE [LARGE SCALE GENOMIC DNA]</scope>
    <source>
        <strain evidence="1 2">CGMCC 1.3442</strain>
    </source>
</reference>
<organism evidence="1 2">
    <name type="scientific">Tenuibacillus multivorans</name>
    <dbReference type="NCBI Taxonomy" id="237069"/>
    <lineage>
        <taxon>Bacteria</taxon>
        <taxon>Bacillati</taxon>
        <taxon>Bacillota</taxon>
        <taxon>Bacilli</taxon>
        <taxon>Bacillales</taxon>
        <taxon>Bacillaceae</taxon>
        <taxon>Tenuibacillus</taxon>
    </lineage>
</organism>
<dbReference type="EMBL" id="FNIG01000002">
    <property type="protein sequence ID" value="SDM98786.1"/>
    <property type="molecule type" value="Genomic_DNA"/>
</dbReference>
<proteinExistence type="predicted"/>
<dbReference type="STRING" id="237069.SAMN05216498_1060"/>
<evidence type="ECO:0000313" key="2">
    <source>
        <dbReference type="Proteomes" id="UP000199334"/>
    </source>
</evidence>
<keyword evidence="2" id="KW-1185">Reference proteome</keyword>
<dbReference type="AlphaFoldDB" id="A0A1G9XQV9"/>
<gene>
    <name evidence="1" type="ORF">SAMN05216498_1060</name>
</gene>
<protein>
    <submittedName>
        <fullName evidence="1">Uncharacterized protein</fullName>
    </submittedName>
</protein>
<name>A0A1G9XQV9_9BACI</name>
<dbReference type="Proteomes" id="UP000199334">
    <property type="component" value="Unassembled WGS sequence"/>
</dbReference>
<sequence>MSKYMIMLDNDRCIFVSGVNRVVKSDEWVDFYDNDDVLVNITKLESLKVLFRVSEPDTQDISKMSREEFLEYHGKTFDLDKGVNK</sequence>
<accession>A0A1G9XQV9</accession>
<evidence type="ECO:0000313" key="1">
    <source>
        <dbReference type="EMBL" id="SDM98786.1"/>
    </source>
</evidence>